<dbReference type="Proteomes" id="UP000719942">
    <property type="component" value="Unassembled WGS sequence"/>
</dbReference>
<keyword evidence="2" id="KW-1185">Reference proteome</keyword>
<comment type="caution">
    <text evidence="1">The sequence shown here is derived from an EMBL/GenBank/DDBJ whole genome shotgun (WGS) entry which is preliminary data.</text>
</comment>
<evidence type="ECO:0000313" key="1">
    <source>
        <dbReference type="EMBL" id="MBW7571945.1"/>
    </source>
</evidence>
<organism evidence="1 2">
    <name type="scientific">Caproiciproducens faecalis</name>
    <dbReference type="NCBI Taxonomy" id="2820301"/>
    <lineage>
        <taxon>Bacteria</taxon>
        <taxon>Bacillati</taxon>
        <taxon>Bacillota</taxon>
        <taxon>Clostridia</taxon>
        <taxon>Eubacteriales</taxon>
        <taxon>Acutalibacteraceae</taxon>
        <taxon>Caproiciproducens</taxon>
    </lineage>
</organism>
<dbReference type="InterPro" id="IPR032774">
    <property type="entry name" value="WG_beta_rep"/>
</dbReference>
<protein>
    <submittedName>
        <fullName evidence="1">WG repeat-containing protein</fullName>
    </submittedName>
</protein>
<dbReference type="Pfam" id="PF14903">
    <property type="entry name" value="WG_beta_rep"/>
    <property type="match status" value="2"/>
</dbReference>
<dbReference type="RefSeq" id="WP_219964316.1">
    <property type="nucleotide sequence ID" value="NZ_JAGFNZ010000001.1"/>
</dbReference>
<proteinExistence type="predicted"/>
<reference evidence="1 2" key="1">
    <citation type="submission" date="2021-03" db="EMBL/GenBank/DDBJ databases">
        <title>Caproiciproducens sp. nov. isolated from feces of cow.</title>
        <authorList>
            <person name="Choi J.-Y."/>
        </authorList>
    </citation>
    <scope>NUCLEOTIDE SEQUENCE [LARGE SCALE GENOMIC DNA]</scope>
    <source>
        <strain evidence="1 2">AGMB10547</strain>
    </source>
</reference>
<accession>A0ABS7DKW0</accession>
<sequence length="228" mass="25519">MKKCSIYNVFGKKVEGVLSGNRIYPSSEDELFYDLLEPFLLPVESGGKWGLMDGHSGALRVSLRFDFIGLFVYGACHAVKDGLHGYLGARGEAVLPFEYEDVGDESSPDGYFAVKRGKWGVVNKNNVPVVPFVYDRIFLDSCVDRNIGWLTPYSGVTAIKDDRYVLLDSSYQVLTDNLTAYPRGYEDYLLLQNGRKFGVACRDGRLITDVTLLKREAMNLIKKLGRAC</sequence>
<evidence type="ECO:0000313" key="2">
    <source>
        <dbReference type="Proteomes" id="UP000719942"/>
    </source>
</evidence>
<gene>
    <name evidence="1" type="ORF">J5W02_03895</name>
</gene>
<dbReference type="EMBL" id="JAGFNZ010000001">
    <property type="protein sequence ID" value="MBW7571945.1"/>
    <property type="molecule type" value="Genomic_DNA"/>
</dbReference>
<name>A0ABS7DKW0_9FIRM</name>